<evidence type="ECO:0000313" key="2">
    <source>
        <dbReference type="Proteomes" id="UP000607562"/>
    </source>
</evidence>
<protein>
    <submittedName>
        <fullName evidence="1">Uncharacterized protein</fullName>
    </submittedName>
</protein>
<organism evidence="1 2">
    <name type="scientific">Pseudomonas paralactis</name>
    <dbReference type="NCBI Taxonomy" id="1615673"/>
    <lineage>
        <taxon>Bacteria</taxon>
        <taxon>Pseudomonadati</taxon>
        <taxon>Pseudomonadota</taxon>
        <taxon>Gammaproteobacteria</taxon>
        <taxon>Pseudomonadales</taxon>
        <taxon>Pseudomonadaceae</taxon>
        <taxon>Pseudomonas</taxon>
    </lineage>
</organism>
<comment type="caution">
    <text evidence="1">The sequence shown here is derived from an EMBL/GenBank/DDBJ whole genome shotgun (WGS) entry which is preliminary data.</text>
</comment>
<accession>A0ABS0UWX9</accession>
<gene>
    <name evidence="1" type="ORF">YA0871_00960</name>
</gene>
<name>A0ABS0UWX9_9PSED</name>
<sequence length="150" mass="16867">MNQEIIFIPDCYLSQSANNHFEWTFKNSQTSITAERTIFGHRTQTNTWIFSGAIGDKPEKNFSSYYFHIPYLGEAPIDNTYILDGILHYALYISGPGDMPGTTAIPAKHATLTIKLNPVEGTANGNFEASFDSEYAQYDATGHFTLIRDR</sequence>
<dbReference type="EMBL" id="JAEILM010000002">
    <property type="protein sequence ID" value="MBI6631214.1"/>
    <property type="molecule type" value="Genomic_DNA"/>
</dbReference>
<keyword evidence="2" id="KW-1185">Reference proteome</keyword>
<dbReference type="RefSeq" id="WP_157243898.1">
    <property type="nucleotide sequence ID" value="NZ_JABWQI010000001.1"/>
</dbReference>
<proteinExistence type="predicted"/>
<reference evidence="1 2" key="1">
    <citation type="submission" date="2020-12" db="EMBL/GenBank/DDBJ databases">
        <title>Comparative genomic insights into the epidemiology and virulence of plant pathogenic Pseudomonads from Turkey.</title>
        <authorList>
            <person name="Dillon M."/>
            <person name="Ruiz-Bedoya T."/>
            <person name="Bendalovic-Torma C."/>
            <person name="Guttman K.M."/>
            <person name="Kwak H."/>
            <person name="Middleton M.A."/>
            <person name="Wang P.W."/>
            <person name="Horuz S."/>
            <person name="Aysan Y."/>
            <person name="Guttman D.S."/>
        </authorList>
    </citation>
    <scope>NUCLEOTIDE SEQUENCE [LARGE SCALE GENOMIC DNA]</scope>
    <source>
        <strain evidence="1 2">Marul_2_1</strain>
    </source>
</reference>
<dbReference type="Proteomes" id="UP000607562">
    <property type="component" value="Unassembled WGS sequence"/>
</dbReference>
<evidence type="ECO:0000313" key="1">
    <source>
        <dbReference type="EMBL" id="MBI6631214.1"/>
    </source>
</evidence>